<keyword evidence="13" id="KW-0275">Fatty acid biosynthesis</keyword>
<dbReference type="PANTHER" id="PTHR48095:SF2">
    <property type="entry name" value="BIOTIN CARBOXYLASE, CHLOROPLASTIC"/>
    <property type="match status" value="1"/>
</dbReference>
<keyword evidence="5 13" id="KW-0436">Ligase</keyword>
<dbReference type="FunFam" id="3.30.1490.20:FF:000018">
    <property type="entry name" value="Biotin carboxylase"/>
    <property type="match status" value="1"/>
</dbReference>
<reference evidence="16" key="1">
    <citation type="journal article" date="2023" name="Int. J. Syst. Evol. Microbiol.">
        <title>Mesoterricola silvestris gen. nov., sp. nov., Mesoterricola sediminis sp. nov., Geothrix oryzae sp. nov., Geothrix edaphica sp. nov., Geothrix rubra sp. nov., and Geothrix limicola sp. nov., six novel members of Acidobacteriota isolated from soils.</title>
        <authorList>
            <person name="Itoh H."/>
            <person name="Sugisawa Y."/>
            <person name="Mise K."/>
            <person name="Xu Z."/>
            <person name="Kuniyasu M."/>
            <person name="Ushijima N."/>
            <person name="Kawano K."/>
            <person name="Kobayashi E."/>
            <person name="Shiratori Y."/>
            <person name="Masuda Y."/>
            <person name="Senoo K."/>
        </authorList>
    </citation>
    <scope>NUCLEOTIDE SEQUENCE</scope>
    <source>
        <strain evidence="16">W786</strain>
    </source>
</reference>
<keyword evidence="17" id="KW-1185">Reference proteome</keyword>
<dbReference type="Proteomes" id="UP001228113">
    <property type="component" value="Chromosome"/>
</dbReference>
<dbReference type="InterPro" id="IPR011764">
    <property type="entry name" value="Biotin_carboxylation_dom"/>
</dbReference>
<dbReference type="SUPFAM" id="SSF51246">
    <property type="entry name" value="Rudiment single hybrid motif"/>
    <property type="match status" value="1"/>
</dbReference>
<dbReference type="FunFam" id="3.30.470.20:FF:000028">
    <property type="entry name" value="Methylcrotonoyl-CoA carboxylase subunit alpha, mitochondrial"/>
    <property type="match status" value="1"/>
</dbReference>
<dbReference type="InterPro" id="IPR005482">
    <property type="entry name" value="Biotin_COase_C"/>
</dbReference>
<proteinExistence type="predicted"/>
<evidence type="ECO:0000313" key="16">
    <source>
        <dbReference type="EMBL" id="BDU75770.1"/>
    </source>
</evidence>
<feature type="domain" description="Biotin carboxylation" evidence="15">
    <location>
        <begin position="20"/>
        <end position="464"/>
    </location>
</feature>
<dbReference type="AlphaFoldDB" id="A0AA48KC68"/>
<dbReference type="GO" id="GO:0005524">
    <property type="term" value="F:ATP binding"/>
    <property type="evidence" value="ECO:0007669"/>
    <property type="project" value="UniProtKB-UniRule"/>
</dbReference>
<dbReference type="PROSITE" id="PS00866">
    <property type="entry name" value="CPSASE_1"/>
    <property type="match status" value="1"/>
</dbReference>
<dbReference type="InterPro" id="IPR011761">
    <property type="entry name" value="ATP-grasp"/>
</dbReference>
<evidence type="ECO:0000256" key="9">
    <source>
        <dbReference type="ARBA" id="ARBA00022842"/>
    </source>
</evidence>
<evidence type="ECO:0000256" key="10">
    <source>
        <dbReference type="ARBA" id="ARBA00023267"/>
    </source>
</evidence>
<comment type="catalytic activity">
    <reaction evidence="11 13">
        <text>N(6)-biotinyl-L-lysyl-[protein] + hydrogencarbonate + ATP = N(6)-carboxybiotinyl-L-lysyl-[protein] + ADP + phosphate + H(+)</text>
        <dbReference type="Rhea" id="RHEA:13501"/>
        <dbReference type="Rhea" id="RHEA-COMP:10505"/>
        <dbReference type="Rhea" id="RHEA-COMP:10506"/>
        <dbReference type="ChEBI" id="CHEBI:15378"/>
        <dbReference type="ChEBI" id="CHEBI:17544"/>
        <dbReference type="ChEBI" id="CHEBI:30616"/>
        <dbReference type="ChEBI" id="CHEBI:43474"/>
        <dbReference type="ChEBI" id="CHEBI:83144"/>
        <dbReference type="ChEBI" id="CHEBI:83145"/>
        <dbReference type="ChEBI" id="CHEBI:456216"/>
        <dbReference type="EC" id="6.3.4.14"/>
    </reaction>
</comment>
<dbReference type="NCBIfam" id="TIGR00514">
    <property type="entry name" value="accC"/>
    <property type="match status" value="1"/>
</dbReference>
<dbReference type="NCBIfam" id="NF006367">
    <property type="entry name" value="PRK08591.1"/>
    <property type="match status" value="1"/>
</dbReference>
<accession>A0AA48KC68</accession>
<dbReference type="PROSITE" id="PS50975">
    <property type="entry name" value="ATP_GRASP"/>
    <property type="match status" value="1"/>
</dbReference>
<keyword evidence="9" id="KW-0460">Magnesium</keyword>
<keyword evidence="13" id="KW-0443">Lipid metabolism</keyword>
<comment type="function">
    <text evidence="1 13">This protein is a component of the acetyl coenzyme A carboxylase complex; first, biotin carboxylase catalyzes the carboxylation of the carrier protein and then the transcarboxylase transfers the carboxyl group to form malonyl-CoA.</text>
</comment>
<dbReference type="GO" id="GO:0004075">
    <property type="term" value="F:biotin carboxylase activity"/>
    <property type="evidence" value="ECO:0007669"/>
    <property type="project" value="UniProtKB-EC"/>
</dbReference>
<keyword evidence="13" id="KW-0276">Fatty acid metabolism</keyword>
<dbReference type="InterPro" id="IPR011054">
    <property type="entry name" value="Rudment_hybrid_motif"/>
</dbReference>
<evidence type="ECO:0000256" key="7">
    <source>
        <dbReference type="ARBA" id="ARBA00022741"/>
    </source>
</evidence>
<dbReference type="GO" id="GO:0046872">
    <property type="term" value="F:metal ion binding"/>
    <property type="evidence" value="ECO:0007669"/>
    <property type="project" value="UniProtKB-KW"/>
</dbReference>
<dbReference type="PROSITE" id="PS00867">
    <property type="entry name" value="CPSASE_2"/>
    <property type="match status" value="1"/>
</dbReference>
<sequence length="476" mass="52416">MSPVRRTAQRKPAARSGEPPFRKILIANRGEIALRVIQACKELGIQTVAVYSEADRNALHVRFADEDICIGPPASARSYLNIPQVIAAAEVTGAEAIHPGYGFLSENPHFVDVCHACGITFIGPNAEIIRMMGNKAQAKATMQAAGVPLMPGSDGVVETVEDALAWAERIGYPVIVKASAGGGGRGMRIVNSPEEMADQYNTARTEAKAAFTDDSVYMEKYLLEPRHIEVQILGDLFGNIIHLGERECSIQRRHQKLIEESPSPALTPELRRRIHETAVRAAKAVGYFNAGTIEFLLDARGDFFFMEMNTRVQVEHPVTEMVSGVDIVKEQIRIAAGRKLSYSQDDIVLRGHAVECRINAEDPWKFTPCPGRITALHFPGGPGIRMDTAMHQEATIPPYYDSMVAKLIAYGSDRTEALARMRRALDTLVVEGIRTTAPLHHRIIEHPDFVKGAFSTKWLEGFLADLEKERAEAAEA</sequence>
<dbReference type="InterPro" id="IPR004549">
    <property type="entry name" value="Acetyl_CoA_COase_biotin_COase"/>
</dbReference>
<dbReference type="SMART" id="SM00878">
    <property type="entry name" value="Biotin_carb_C"/>
    <property type="match status" value="1"/>
</dbReference>
<dbReference type="InterPro" id="IPR051602">
    <property type="entry name" value="ACC_Biotin_Carboxylase"/>
</dbReference>
<dbReference type="KEGG" id="msea:METESE_07280"/>
<dbReference type="Pfam" id="PF00289">
    <property type="entry name" value="Biotin_carb_N"/>
    <property type="match status" value="1"/>
</dbReference>
<comment type="pathway">
    <text evidence="2 13">Lipid metabolism; malonyl-CoA biosynthesis; malonyl-CoA from acetyl-CoA: step 1/1.</text>
</comment>
<evidence type="ECO:0000256" key="2">
    <source>
        <dbReference type="ARBA" id="ARBA00004956"/>
    </source>
</evidence>
<keyword evidence="7 12" id="KW-0547">Nucleotide-binding</keyword>
<name>A0AA48KC68_9BACT</name>
<dbReference type="RefSeq" id="WP_243345686.1">
    <property type="nucleotide sequence ID" value="NZ_AP027081.1"/>
</dbReference>
<evidence type="ECO:0000259" key="15">
    <source>
        <dbReference type="PROSITE" id="PS50979"/>
    </source>
</evidence>
<comment type="subunit">
    <text evidence="3 13">Acetyl-CoA carboxylase is a heterohexamer of biotin carboxyl carrier protein, biotin carboxylase and the two subunits of carboxyl transferase in a 2:2 complex.</text>
</comment>
<evidence type="ECO:0000256" key="11">
    <source>
        <dbReference type="ARBA" id="ARBA00048600"/>
    </source>
</evidence>
<evidence type="ECO:0000313" key="17">
    <source>
        <dbReference type="Proteomes" id="UP001228113"/>
    </source>
</evidence>
<dbReference type="FunFam" id="3.40.50.20:FF:000010">
    <property type="entry name" value="Propionyl-CoA carboxylase subunit alpha"/>
    <property type="match status" value="1"/>
</dbReference>
<evidence type="ECO:0000256" key="1">
    <source>
        <dbReference type="ARBA" id="ARBA00003761"/>
    </source>
</evidence>
<keyword evidence="13" id="KW-0444">Lipid biosynthesis</keyword>
<evidence type="ECO:0000256" key="13">
    <source>
        <dbReference type="RuleBase" id="RU365063"/>
    </source>
</evidence>
<dbReference type="Gene3D" id="3.30.470.20">
    <property type="entry name" value="ATP-grasp fold, B domain"/>
    <property type="match status" value="1"/>
</dbReference>
<gene>
    <name evidence="16" type="primary">accC</name>
    <name evidence="16" type="ORF">METESE_07280</name>
</gene>
<dbReference type="PANTHER" id="PTHR48095">
    <property type="entry name" value="PYRUVATE CARBOXYLASE SUBUNIT A"/>
    <property type="match status" value="1"/>
</dbReference>
<keyword evidence="6" id="KW-0479">Metal-binding</keyword>
<keyword evidence="8 12" id="KW-0067">ATP-binding</keyword>
<dbReference type="SUPFAM" id="SSF56059">
    <property type="entry name" value="Glutathione synthetase ATP-binding domain-like"/>
    <property type="match status" value="1"/>
</dbReference>
<evidence type="ECO:0000256" key="5">
    <source>
        <dbReference type="ARBA" id="ARBA00022598"/>
    </source>
</evidence>
<keyword evidence="10 13" id="KW-0092">Biotin</keyword>
<feature type="domain" description="ATP-grasp" evidence="14">
    <location>
        <begin position="139"/>
        <end position="336"/>
    </location>
</feature>
<dbReference type="EMBL" id="AP027081">
    <property type="protein sequence ID" value="BDU75770.1"/>
    <property type="molecule type" value="Genomic_DNA"/>
</dbReference>
<evidence type="ECO:0000256" key="12">
    <source>
        <dbReference type="PROSITE-ProRule" id="PRU00409"/>
    </source>
</evidence>
<evidence type="ECO:0000256" key="4">
    <source>
        <dbReference type="ARBA" id="ARBA00013263"/>
    </source>
</evidence>
<organism evidence="16 17">
    <name type="scientific">Mesoterricola sediminis</name>
    <dbReference type="NCBI Taxonomy" id="2927980"/>
    <lineage>
        <taxon>Bacteria</taxon>
        <taxon>Pseudomonadati</taxon>
        <taxon>Acidobacteriota</taxon>
        <taxon>Holophagae</taxon>
        <taxon>Holophagales</taxon>
        <taxon>Holophagaceae</taxon>
        <taxon>Mesoterricola</taxon>
    </lineage>
</organism>
<dbReference type="InterPro" id="IPR005479">
    <property type="entry name" value="CPAse_ATP-bd"/>
</dbReference>
<dbReference type="Pfam" id="PF02786">
    <property type="entry name" value="CPSase_L_D2"/>
    <property type="match status" value="1"/>
</dbReference>
<dbReference type="SUPFAM" id="SSF52440">
    <property type="entry name" value="PreATP-grasp domain"/>
    <property type="match status" value="1"/>
</dbReference>
<evidence type="ECO:0000256" key="8">
    <source>
        <dbReference type="ARBA" id="ARBA00022840"/>
    </source>
</evidence>
<dbReference type="EC" id="6.3.4.14" evidence="4 13"/>
<evidence type="ECO:0000256" key="3">
    <source>
        <dbReference type="ARBA" id="ARBA00011750"/>
    </source>
</evidence>
<evidence type="ECO:0000256" key="6">
    <source>
        <dbReference type="ARBA" id="ARBA00022723"/>
    </source>
</evidence>
<protein>
    <recommendedName>
        <fullName evidence="4 13">Biotin carboxylase</fullName>
        <ecNumber evidence="4 13">6.3.4.14</ecNumber>
    </recommendedName>
    <alternativeName>
        <fullName evidence="13">Acetyl-coenzyme A carboxylase biotin carboxylase subunit A</fullName>
    </alternativeName>
</protein>
<dbReference type="PROSITE" id="PS50979">
    <property type="entry name" value="BC"/>
    <property type="match status" value="1"/>
</dbReference>
<dbReference type="InterPro" id="IPR016185">
    <property type="entry name" value="PreATP-grasp_dom_sf"/>
</dbReference>
<dbReference type="InterPro" id="IPR005481">
    <property type="entry name" value="BC-like_N"/>
</dbReference>
<dbReference type="Pfam" id="PF02785">
    <property type="entry name" value="Biotin_carb_C"/>
    <property type="match status" value="1"/>
</dbReference>
<evidence type="ECO:0000259" key="14">
    <source>
        <dbReference type="PROSITE" id="PS50975"/>
    </source>
</evidence>
<dbReference type="GO" id="GO:0006633">
    <property type="term" value="P:fatty acid biosynthetic process"/>
    <property type="evidence" value="ECO:0007669"/>
    <property type="project" value="UniProtKB-KW"/>
</dbReference>